<protein>
    <submittedName>
        <fullName evidence="2">Outer membrane putative beta-barrel porin/alpha-amylase</fullName>
    </submittedName>
</protein>
<name>A0A2U1ASP1_9BACT</name>
<dbReference type="SUPFAM" id="SSF56935">
    <property type="entry name" value="Porins"/>
    <property type="match status" value="1"/>
</dbReference>
<dbReference type="InterPro" id="IPR025737">
    <property type="entry name" value="FApF"/>
</dbReference>
<feature type="signal peptide" evidence="1">
    <location>
        <begin position="1"/>
        <end position="25"/>
    </location>
</feature>
<keyword evidence="1" id="KW-0732">Signal</keyword>
<dbReference type="RefSeq" id="WP_243409609.1">
    <property type="nucleotide sequence ID" value="NZ_QEKI01000011.1"/>
</dbReference>
<evidence type="ECO:0000313" key="3">
    <source>
        <dbReference type="Proteomes" id="UP000245466"/>
    </source>
</evidence>
<gene>
    <name evidence="2" type="ORF">C8E01_11137</name>
</gene>
<keyword evidence="3" id="KW-1185">Reference proteome</keyword>
<evidence type="ECO:0000313" key="2">
    <source>
        <dbReference type="EMBL" id="PVY39430.1"/>
    </source>
</evidence>
<sequence>MTFTKTLVPGLLSFFLSVLMLPAQAQEEREELNTDRPDNSQGPSVISRGYVQLEAGYNYQKLNTNIRTYAYPTALVRIGLLQGVELRLQGAVKDSVIENGSTRHIKGWGPLSVGTKIRLWEESGWRPEAGISAMLALPIASEVFKPDHPEPQFGVAFSNALSDKMDLTYTVGYGWTKGSPVRTYGANITRQFFDKLTLYLEVFGSKEKNETAGHQADVGLLYLLLPNLQVDVAAGRRLNKEAPQHFITTGLAFRLPR</sequence>
<proteinExistence type="predicted"/>
<reference evidence="2 3" key="1">
    <citation type="submission" date="2018-04" db="EMBL/GenBank/DDBJ databases">
        <title>Genomic Encyclopedia of Type Strains, Phase IV (KMG-IV): sequencing the most valuable type-strain genomes for metagenomic binning, comparative biology and taxonomic classification.</title>
        <authorList>
            <person name="Goeker M."/>
        </authorList>
    </citation>
    <scope>NUCLEOTIDE SEQUENCE [LARGE SCALE GENOMIC DNA]</scope>
    <source>
        <strain evidence="2 3">DSM 100231</strain>
    </source>
</reference>
<comment type="caution">
    <text evidence="2">The sequence shown here is derived from an EMBL/GenBank/DDBJ whole genome shotgun (WGS) entry which is preliminary data.</text>
</comment>
<organism evidence="2 3">
    <name type="scientific">Pontibacter virosus</name>
    <dbReference type="NCBI Taxonomy" id="1765052"/>
    <lineage>
        <taxon>Bacteria</taxon>
        <taxon>Pseudomonadati</taxon>
        <taxon>Bacteroidota</taxon>
        <taxon>Cytophagia</taxon>
        <taxon>Cytophagales</taxon>
        <taxon>Hymenobacteraceae</taxon>
        <taxon>Pontibacter</taxon>
    </lineage>
</organism>
<dbReference type="AlphaFoldDB" id="A0A2U1ASP1"/>
<feature type="chain" id="PRO_5015508636" evidence="1">
    <location>
        <begin position="26"/>
        <end position="257"/>
    </location>
</feature>
<dbReference type="EMBL" id="QEKI01000011">
    <property type="protein sequence ID" value="PVY39430.1"/>
    <property type="molecule type" value="Genomic_DNA"/>
</dbReference>
<dbReference type="Pfam" id="PF13557">
    <property type="entry name" value="Phenol_MetA_deg"/>
    <property type="match status" value="1"/>
</dbReference>
<evidence type="ECO:0000256" key="1">
    <source>
        <dbReference type="SAM" id="SignalP"/>
    </source>
</evidence>
<accession>A0A2U1ASP1</accession>
<dbReference type="Proteomes" id="UP000245466">
    <property type="component" value="Unassembled WGS sequence"/>
</dbReference>